<accession>A0A845L0M8</accession>
<dbReference type="EMBL" id="WXEY01000001">
    <property type="protein sequence ID" value="MZP28469.1"/>
    <property type="molecule type" value="Genomic_DNA"/>
</dbReference>
<dbReference type="RefSeq" id="WP_161253943.1">
    <property type="nucleotide sequence ID" value="NZ_WXEY01000001.1"/>
</dbReference>
<dbReference type="PIRSF" id="PIRSF021435">
    <property type="entry name" value="SpoIIIAB"/>
    <property type="match status" value="1"/>
</dbReference>
<organism evidence="2 3">
    <name type="scientific">Heliomicrobium undosum</name>
    <dbReference type="NCBI Taxonomy" id="121734"/>
    <lineage>
        <taxon>Bacteria</taxon>
        <taxon>Bacillati</taxon>
        <taxon>Bacillota</taxon>
        <taxon>Clostridia</taxon>
        <taxon>Eubacteriales</taxon>
        <taxon>Heliobacteriaceae</taxon>
        <taxon>Heliomicrobium</taxon>
    </lineage>
</organism>
<dbReference type="Pfam" id="PF09548">
    <property type="entry name" value="Spore_III_AB"/>
    <property type="match status" value="1"/>
</dbReference>
<dbReference type="InterPro" id="IPR014198">
    <property type="entry name" value="Spore_III_AB"/>
</dbReference>
<evidence type="ECO:0000313" key="3">
    <source>
        <dbReference type="Proteomes" id="UP000463470"/>
    </source>
</evidence>
<dbReference type="Proteomes" id="UP000463470">
    <property type="component" value="Unassembled WGS sequence"/>
</dbReference>
<keyword evidence="1" id="KW-0175">Coiled coil</keyword>
<dbReference type="AlphaFoldDB" id="A0A845L0M8"/>
<protein>
    <recommendedName>
        <fullName evidence="4">Stage III sporulation protein AB</fullName>
    </recommendedName>
</protein>
<keyword evidence="3" id="KW-1185">Reference proteome</keyword>
<comment type="caution">
    <text evidence="2">The sequence shown here is derived from an EMBL/GenBank/DDBJ whole genome shotgun (WGS) entry which is preliminary data.</text>
</comment>
<gene>
    <name evidence="2" type="ORF">GTO91_01860</name>
</gene>
<proteinExistence type="predicted"/>
<evidence type="ECO:0000256" key="1">
    <source>
        <dbReference type="SAM" id="Coils"/>
    </source>
</evidence>
<name>A0A845L0M8_9FIRM</name>
<reference evidence="2 3" key="1">
    <citation type="submission" date="2020-01" db="EMBL/GenBank/DDBJ databases">
        <title>Whole-genome sequence of Heliobacterium undosum DSM 13378.</title>
        <authorList>
            <person name="Kyndt J.A."/>
            <person name="Meyer T.E."/>
        </authorList>
    </citation>
    <scope>NUCLEOTIDE SEQUENCE [LARGE SCALE GENOMIC DNA]</scope>
    <source>
        <strain evidence="2 3">DSM 13378</strain>
    </source>
</reference>
<dbReference type="OrthoDB" id="1957909at2"/>
<evidence type="ECO:0000313" key="2">
    <source>
        <dbReference type="EMBL" id="MZP28469.1"/>
    </source>
</evidence>
<sequence length="172" mass="18595">MGKLVGAALILGAFSAGGLMTSRDLSRRKQILASLQSALGMLATEIAYRATHLPDALEQVSRTASAPVKSLFAEAGRRLREAEGQAASEIWLQSLELWLPATPLQRSDAEELARLALGLGAGPREDQLHRIEEVKNRLACLESEARETETRMAKVWSYGGVLFGAAVVLAIW</sequence>
<feature type="coiled-coil region" evidence="1">
    <location>
        <begin position="124"/>
        <end position="151"/>
    </location>
</feature>
<evidence type="ECO:0008006" key="4">
    <source>
        <dbReference type="Google" id="ProtNLM"/>
    </source>
</evidence>